<dbReference type="InterPro" id="IPR007219">
    <property type="entry name" value="XnlR_reg_dom"/>
</dbReference>
<evidence type="ECO:0000256" key="3">
    <source>
        <dbReference type="ARBA" id="ARBA00022737"/>
    </source>
</evidence>
<evidence type="ECO:0000313" key="12">
    <source>
        <dbReference type="Proteomes" id="UP000567179"/>
    </source>
</evidence>
<dbReference type="PROSITE" id="PS50048">
    <property type="entry name" value="ZN2_CY6_FUNGAL_2"/>
    <property type="match status" value="2"/>
</dbReference>
<name>A0A8H5BT29_9AGAR</name>
<keyword evidence="8" id="KW-0175">Coiled coil</keyword>
<evidence type="ECO:0000313" key="11">
    <source>
        <dbReference type="EMBL" id="KAF5327847.1"/>
    </source>
</evidence>
<dbReference type="InterPro" id="IPR056884">
    <property type="entry name" value="NPHP3-like_N"/>
</dbReference>
<feature type="region of interest" description="Disordered" evidence="9">
    <location>
        <begin position="2092"/>
        <end position="2145"/>
    </location>
</feature>
<feature type="compositionally biased region" description="Basic and acidic residues" evidence="9">
    <location>
        <begin position="316"/>
        <end position="325"/>
    </location>
</feature>
<feature type="region of interest" description="Disordered" evidence="9">
    <location>
        <begin position="969"/>
        <end position="993"/>
    </location>
</feature>
<dbReference type="PROSITE" id="PS00463">
    <property type="entry name" value="ZN2_CY6_FUNGAL_1"/>
    <property type="match status" value="2"/>
</dbReference>
<feature type="region of interest" description="Disordered" evidence="9">
    <location>
        <begin position="417"/>
        <end position="466"/>
    </location>
</feature>
<dbReference type="GO" id="GO:0000981">
    <property type="term" value="F:DNA-binding transcription factor activity, RNA polymerase II-specific"/>
    <property type="evidence" value="ECO:0007669"/>
    <property type="project" value="InterPro"/>
</dbReference>
<evidence type="ECO:0000256" key="7">
    <source>
        <dbReference type="ARBA" id="ARBA00023242"/>
    </source>
</evidence>
<feature type="compositionally biased region" description="Polar residues" evidence="9">
    <location>
        <begin position="1"/>
        <end position="40"/>
    </location>
</feature>
<dbReference type="SUPFAM" id="SSF57701">
    <property type="entry name" value="Zn2/Cys6 DNA-binding domain"/>
    <property type="match status" value="2"/>
</dbReference>
<evidence type="ECO:0000259" key="10">
    <source>
        <dbReference type="PROSITE" id="PS50048"/>
    </source>
</evidence>
<dbReference type="PANTHER" id="PTHR31845:SF19">
    <property type="entry name" value="TRANSCRIPTION FACTOR DOMAIN-CONTAINING PROTEIN"/>
    <property type="match status" value="1"/>
</dbReference>
<accession>A0A8H5BT29</accession>
<gene>
    <name evidence="11" type="ORF">D9619_004960</name>
</gene>
<dbReference type="InterPro" id="IPR036864">
    <property type="entry name" value="Zn2-C6_fun-type_DNA-bd_sf"/>
</dbReference>
<feature type="compositionally biased region" description="Polar residues" evidence="9">
    <location>
        <begin position="330"/>
        <end position="339"/>
    </location>
</feature>
<feature type="compositionally biased region" description="Low complexity" evidence="9">
    <location>
        <begin position="76"/>
        <end position="88"/>
    </location>
</feature>
<feature type="compositionally biased region" description="Polar residues" evidence="9">
    <location>
        <begin position="2708"/>
        <end position="2717"/>
    </location>
</feature>
<dbReference type="Proteomes" id="UP000567179">
    <property type="component" value="Unassembled WGS sequence"/>
</dbReference>
<keyword evidence="4" id="KW-0805">Transcription regulation</keyword>
<dbReference type="OrthoDB" id="39175at2759"/>
<keyword evidence="5" id="KW-0238">DNA-binding</keyword>
<evidence type="ECO:0000256" key="4">
    <source>
        <dbReference type="ARBA" id="ARBA00023015"/>
    </source>
</evidence>
<dbReference type="Gene3D" id="3.40.50.300">
    <property type="entry name" value="P-loop containing nucleotide triphosphate hydrolases"/>
    <property type="match status" value="1"/>
</dbReference>
<feature type="compositionally biased region" description="Low complexity" evidence="9">
    <location>
        <begin position="440"/>
        <end position="451"/>
    </location>
</feature>
<dbReference type="CDD" id="cd12148">
    <property type="entry name" value="fungal_TF_MHR"/>
    <property type="match status" value="2"/>
</dbReference>
<reference evidence="11 12" key="1">
    <citation type="journal article" date="2020" name="ISME J.">
        <title>Uncovering the hidden diversity of litter-decomposition mechanisms in mushroom-forming fungi.</title>
        <authorList>
            <person name="Floudas D."/>
            <person name="Bentzer J."/>
            <person name="Ahren D."/>
            <person name="Johansson T."/>
            <person name="Persson P."/>
            <person name="Tunlid A."/>
        </authorList>
    </citation>
    <scope>NUCLEOTIDE SEQUENCE [LARGE SCALE GENOMIC DNA]</scope>
    <source>
        <strain evidence="11 12">CBS 101986</strain>
    </source>
</reference>
<feature type="region of interest" description="Disordered" evidence="9">
    <location>
        <begin position="2226"/>
        <end position="2247"/>
    </location>
</feature>
<evidence type="ECO:0000256" key="6">
    <source>
        <dbReference type="ARBA" id="ARBA00023163"/>
    </source>
</evidence>
<dbReference type="GO" id="GO:0008270">
    <property type="term" value="F:zinc ion binding"/>
    <property type="evidence" value="ECO:0007669"/>
    <property type="project" value="InterPro"/>
</dbReference>
<feature type="compositionally biased region" description="Low complexity" evidence="9">
    <location>
        <begin position="972"/>
        <end position="983"/>
    </location>
</feature>
<dbReference type="GO" id="GO:0006351">
    <property type="term" value="P:DNA-templated transcription"/>
    <property type="evidence" value="ECO:0007669"/>
    <property type="project" value="InterPro"/>
</dbReference>
<dbReference type="InterPro" id="IPR001138">
    <property type="entry name" value="Zn2Cys6_DnaBD"/>
</dbReference>
<keyword evidence="2" id="KW-0479">Metal-binding</keyword>
<evidence type="ECO:0000256" key="1">
    <source>
        <dbReference type="ARBA" id="ARBA00004123"/>
    </source>
</evidence>
<dbReference type="GO" id="GO:0000976">
    <property type="term" value="F:transcription cis-regulatory region binding"/>
    <property type="evidence" value="ECO:0007669"/>
    <property type="project" value="TreeGrafter"/>
</dbReference>
<dbReference type="EMBL" id="JAACJJ010000014">
    <property type="protein sequence ID" value="KAF5327847.1"/>
    <property type="molecule type" value="Genomic_DNA"/>
</dbReference>
<feature type="compositionally biased region" description="Polar residues" evidence="9">
    <location>
        <begin position="2124"/>
        <end position="2145"/>
    </location>
</feature>
<organism evidence="11 12">
    <name type="scientific">Psilocybe cf. subviscida</name>
    <dbReference type="NCBI Taxonomy" id="2480587"/>
    <lineage>
        <taxon>Eukaryota</taxon>
        <taxon>Fungi</taxon>
        <taxon>Dikarya</taxon>
        <taxon>Basidiomycota</taxon>
        <taxon>Agaricomycotina</taxon>
        <taxon>Agaricomycetes</taxon>
        <taxon>Agaricomycetidae</taxon>
        <taxon>Agaricales</taxon>
        <taxon>Agaricineae</taxon>
        <taxon>Strophariaceae</taxon>
        <taxon>Psilocybe</taxon>
    </lineage>
</organism>
<dbReference type="Pfam" id="PF04082">
    <property type="entry name" value="Fungal_trans"/>
    <property type="match status" value="2"/>
</dbReference>
<feature type="region of interest" description="Disordered" evidence="9">
    <location>
        <begin position="2849"/>
        <end position="2870"/>
    </location>
</feature>
<sequence length="2906" mass="321307">MANPYTSNQQWTQNQMHYEPQQMNQDYDYSPPNRQGQQLDPNAFVDPGSYFGNVQQQQIPPNPPPNTAPSLHGGFPMAQPNNGQQAQGAMGGGFTFGGPQHGGPSINRSAGAPYRTAPTNFNFASVGPGPAGAAVQGPSVNNPPANAFQTPAALHNQLPQASGSTMQHQKYYPNDGAEPVPKRPHNQAFDPSHDVDDFSTQEQKDAKAKLSRACARCKNLKVRCEAKTETEPCIRCYKAGQECVTPGRKIRRTPPKREHLIAEIHAQKEEIESLLRRLEDLEGGGGPSQRKGNGKLKVEDGRLSPTSTGGSFYESEGGHISHEIGGDNTYPESGQSNSAVGNKAVEEWIAKARESLHEFGAFIGIGGAGMPKSYLVREDFEDSDDEDEFADAQEVLDGEPDEDRIGVAVETADGQDITYDPDRLQQPGALRHKTSNSSMGTVGTIGTAGTGLPRPKRNANDNAKSASLPVEASPFGLFGKLAIAGSPRSRAGSAEPEDEDKGPGIANDNFFKSTPAPNALGRRLESAQHQIPTILTRGIITPQEAEILFKIYFENMNLSVSLLDPVLYTAQRTFYRSPFLFTVICAIASRFYTPRPDLYAKIMQLAQHAAGMALISGNKNVEMCQAYILLSLYPVPARKWEDQRSWLYLGLAIRTATDLNLHLPTTAKPLNENHAREMLNRTRVWMNCLNLDRSTGSQYGKPPIISPRDYIANHSDRWWASSPYNMKHFDIQICAYNAELKVMTAFIAKIYNDPDHPTGLNREVDFEAIATETDDELKALAEKWFAELEQTDMTDPQNSFRTGLLRLAFSYSRLVALSYGFQHAFGKTDGVDENPFLMRCLKAASDVVDAVVNDICRPGQLHYFRHGPEAQSVFVTFASAFLVKLLQPKFASYLTPETRIEIRTLVQSVIDLLGSPAIAIDDRHGPKLYSRFLAKLLAKPMARINPFSPGPGSTTSSYAPLPRVKQNTFPMTSPSVSSTRSQRPQPPPAAFDSSTFQIPATVYNHASPETSNSLSPPATENALSFDSFAPIGPTDPFATETAATVAATNASAPNVNSMMEGFFQPALPFDDHIVQSLQSLTDPSGWQDISLPGFDWMSQFQQNFGLDLSHGTVYDQNMDFNNNFTAPPNGTGEKCFIVLTTNEGFDILCHNVTPTALYGFSSAAQDPGCLHGTRLYIQDHIFKWLGDPESEIAMWMYGPAGIGKTAIAQTVAKLCAERGQLSSAFFFCRFDDGRNSAVRLVPTLAFGMLQQAPHMRNVVCTPIANNPLVFSASLQHQIKTVILPALSQPFASSRDTPPRPMLFIIDGLDECADSGMQKSIIQFFISLLATSTTANGYKILIVSRPESHIVSTFSATNVSRYVRHLCLDELDTINDIAIFLRAELEVVRQTHPLGTRLKPPWPSSDSFDELLHKSFESFAYASSAIRYISSHDRNPETSLKNLLGLNPGRAHEAHTELDTLYRHILDSLDEQTRYMVRKILCLFSCLSERKVHIFESILGEETDVVELALLKMSSVIRFERPYFSYYHTSFSDFLVDEKRSGVLYLYSPQVATAVATALISRLWVPPVTVQDCGLLNSVGGLLSKFDTIEVDMQIHILRAFLASHFPKPFVITPNLLFGEFFGKIDRGSRSEHHPAALTLLFCDAFEHLATWLRSQVGDRTSETILSICFSHDIKPPSHISPHLCNILFDLVRRSDDPWHTIRRLLPEEETWKLCIALVRIYLTMPPDVRSFEDMTQSYVTANSFPFFPRVISMTVILIRILQSELPRAELCHLLEQIISQVEDFEHFYPRQDTCKSTNDVPAIHPMNDIHRFSLLYSSVLTTQESNHACLPIAKAMDSYIRNARRQLPAGELEDSNFGCVQQQQIPPNPSSNTASSIHGAFSMSRPNNDQQAQGAMGGGFTFRGQQSGGPSTNFNFSSLGPGQGTTAAQEPSVNNPPENVFQMPATLHNQPSGLTIQRRENNDHSDGAEPASKQPHGLAFNDPSHKGDDFTTQLEDQKDAKAKLSRACVRCKNLKVRCHAITETEPCKRCYNGDHECVIPGRKIRYTQPISPLTSPPSLLHSKREHLIAEIHAQKEEIESLLQRLEELEGGVGSSQHRGIGKAKAEDGCLSPTSTGGSIYDSKAGNTSEEISRDNTYSKTGQSNSAVGNKAIEEWIAKARVSLHEFGAFIGIEGKGIRKSHLVREDSEDSDDDEEYTDALEQLEGEQQDEGHINLAVETANGQDITYDSSAEPEDDEKGPGIANDNFKSTPAPYALGRRLESTHHQIPSIFTRGIIIPQEAEILFEIYFENMNLSVSLLDPVLYTAQRTFYRSPFLFTVICAIASRFYSPRPDLYAKIMQQALHTAGMALISGNKNVEMCQAYILLSLYPVPTWKWEDQRSWLYLGLAIRTATDLNLHLPTTTKPLNENHAREVLNRTRVWMNCLNLDRSTGSQYGKPPIISPRDYIANHSDRWWASSAYNMKHFDIHICAHNAELKVITAFIAKIRSDPDHPTGLNRGVDFEGIATETDDELKALAEKWFAELEQTDMTDPQNSFRTGLLRLAFSYSRLVALSYGFQHAFGKTDGVDENPFLMRCLKAATDVIDAVMNDICRPGQLHYFRHGPESQSVFITFASAFLVKLLQPKFASYLTPETRVEIRTLVQSVIDLLGSPAVAVDDRHGPKLYSRFLGKLLAKPMARIDPLSPGPGSTTSSYAPLPRVKKKAYHMTSPSVSSTRSQRPHPPPAAFNSSTFQIPTAVHNHLSAQSNTSSPPATENALSFDSFAPIGPTDPFATETAVANASAQNLNNMMMEGFFQPALPFDDDIVQSLQSPASPSGWQDISLPGRSWMAQSQKIFGLDLNTGAVYDQNMDLNNHNTPPNGTGDSKTTSAQSPPNILLFYLNIPVHINNSRISPRSLSPSLAIPSE</sequence>
<evidence type="ECO:0000256" key="9">
    <source>
        <dbReference type="SAM" id="MobiDB-lite"/>
    </source>
</evidence>
<dbReference type="CDD" id="cd00067">
    <property type="entry name" value="GAL4"/>
    <property type="match status" value="2"/>
</dbReference>
<comment type="subcellular location">
    <subcellularLocation>
        <location evidence="1">Nucleus</location>
    </subcellularLocation>
</comment>
<dbReference type="InterPro" id="IPR051089">
    <property type="entry name" value="prtT"/>
</dbReference>
<feature type="region of interest" description="Disordered" evidence="9">
    <location>
        <begin position="487"/>
        <end position="511"/>
    </location>
</feature>
<dbReference type="PANTHER" id="PTHR31845">
    <property type="entry name" value="FINGER DOMAIN PROTEIN, PUTATIVE-RELATED"/>
    <property type="match status" value="1"/>
</dbReference>
<keyword evidence="12" id="KW-1185">Reference proteome</keyword>
<feature type="region of interest" description="Disordered" evidence="9">
    <location>
        <begin position="1"/>
        <end position="114"/>
    </location>
</feature>
<feature type="compositionally biased region" description="Polar residues" evidence="9">
    <location>
        <begin position="1903"/>
        <end position="1937"/>
    </location>
</feature>
<feature type="region of interest" description="Disordered" evidence="9">
    <location>
        <begin position="2705"/>
        <end position="2730"/>
    </location>
</feature>
<proteinExistence type="predicted"/>
<dbReference type="SMART" id="SM00066">
    <property type="entry name" value="GAL4"/>
    <property type="match status" value="2"/>
</dbReference>
<dbReference type="InterPro" id="IPR027417">
    <property type="entry name" value="P-loop_NTPase"/>
</dbReference>
<evidence type="ECO:0000256" key="8">
    <source>
        <dbReference type="SAM" id="Coils"/>
    </source>
</evidence>
<dbReference type="SUPFAM" id="SSF52540">
    <property type="entry name" value="P-loop containing nucleoside triphosphate hydrolases"/>
    <property type="match status" value="1"/>
</dbReference>
<feature type="domain" description="Zn(2)-C6 fungal-type" evidence="10">
    <location>
        <begin position="213"/>
        <end position="245"/>
    </location>
</feature>
<feature type="coiled-coil region" evidence="8">
    <location>
        <begin position="2064"/>
        <end position="2091"/>
    </location>
</feature>
<dbReference type="Gene3D" id="4.10.240.10">
    <property type="entry name" value="Zn(2)-C6 fungal-type DNA-binding domain"/>
    <property type="match status" value="2"/>
</dbReference>
<feature type="compositionally biased region" description="Polar residues" evidence="9">
    <location>
        <begin position="1884"/>
        <end position="1893"/>
    </location>
</feature>
<dbReference type="GO" id="GO:0005634">
    <property type="term" value="C:nucleus"/>
    <property type="evidence" value="ECO:0007669"/>
    <property type="project" value="UniProtKB-SubCell"/>
</dbReference>
<feature type="region of interest" description="Disordered" evidence="9">
    <location>
        <begin position="280"/>
        <end position="339"/>
    </location>
</feature>
<evidence type="ECO:0000256" key="5">
    <source>
        <dbReference type="ARBA" id="ARBA00023125"/>
    </source>
</evidence>
<keyword evidence="3" id="KW-0677">Repeat</keyword>
<feature type="compositionally biased region" description="Basic and acidic residues" evidence="9">
    <location>
        <begin position="1957"/>
        <end position="1967"/>
    </location>
</feature>
<feature type="region of interest" description="Disordered" evidence="9">
    <location>
        <begin position="1861"/>
        <end position="1945"/>
    </location>
</feature>
<feature type="region of interest" description="Disordered" evidence="9">
    <location>
        <begin position="1957"/>
        <end position="1991"/>
    </location>
</feature>
<protein>
    <recommendedName>
        <fullName evidence="10">Zn(2)-C6 fungal-type domain-containing protein</fullName>
    </recommendedName>
</protein>
<feature type="domain" description="Zn(2)-C6 fungal-type" evidence="10">
    <location>
        <begin position="2007"/>
        <end position="2039"/>
    </location>
</feature>
<keyword evidence="6" id="KW-0804">Transcription</keyword>
<evidence type="ECO:0000256" key="2">
    <source>
        <dbReference type="ARBA" id="ARBA00022723"/>
    </source>
</evidence>
<dbReference type="SMART" id="SM00906">
    <property type="entry name" value="Fungal_trans"/>
    <property type="match status" value="2"/>
</dbReference>
<feature type="compositionally biased region" description="Polar residues" evidence="9">
    <location>
        <begin position="2850"/>
        <end position="2870"/>
    </location>
</feature>
<feature type="compositionally biased region" description="Gly residues" evidence="9">
    <location>
        <begin position="89"/>
        <end position="101"/>
    </location>
</feature>
<comment type="caution">
    <text evidence="11">The sequence shown here is derived from an EMBL/GenBank/DDBJ whole genome shotgun (WGS) entry which is preliminary data.</text>
</comment>
<keyword evidence="7" id="KW-0539">Nucleus</keyword>
<dbReference type="Pfam" id="PF24883">
    <property type="entry name" value="NPHP3_N"/>
    <property type="match status" value="1"/>
</dbReference>